<dbReference type="InterPro" id="IPR002182">
    <property type="entry name" value="NB-ARC"/>
</dbReference>
<feature type="domain" description="Disease resistance N-terminal" evidence="8">
    <location>
        <begin position="6"/>
        <end position="91"/>
    </location>
</feature>
<evidence type="ECO:0000313" key="12">
    <source>
        <dbReference type="Proteomes" id="UP001318860"/>
    </source>
</evidence>
<comment type="caution">
    <text evidence="11">The sequence shown here is derived from an EMBL/GenBank/DDBJ whole genome shotgun (WGS) entry which is preliminary data.</text>
</comment>
<evidence type="ECO:0000313" key="11">
    <source>
        <dbReference type="EMBL" id="KAK6140851.1"/>
    </source>
</evidence>
<comment type="similarity">
    <text evidence="1">Belongs to the disease resistance NB-LRR family.</text>
</comment>
<keyword evidence="3" id="KW-0677">Repeat</keyword>
<dbReference type="Gene3D" id="1.10.10.10">
    <property type="entry name" value="Winged helix-like DNA-binding domain superfamily/Winged helix DNA-binding domain"/>
    <property type="match status" value="1"/>
</dbReference>
<dbReference type="Pfam" id="PF18052">
    <property type="entry name" value="Rx_N"/>
    <property type="match status" value="1"/>
</dbReference>
<organism evidence="11 12">
    <name type="scientific">Rehmannia glutinosa</name>
    <name type="common">Chinese foxglove</name>
    <dbReference type="NCBI Taxonomy" id="99300"/>
    <lineage>
        <taxon>Eukaryota</taxon>
        <taxon>Viridiplantae</taxon>
        <taxon>Streptophyta</taxon>
        <taxon>Embryophyta</taxon>
        <taxon>Tracheophyta</taxon>
        <taxon>Spermatophyta</taxon>
        <taxon>Magnoliopsida</taxon>
        <taxon>eudicotyledons</taxon>
        <taxon>Gunneridae</taxon>
        <taxon>Pentapetalae</taxon>
        <taxon>asterids</taxon>
        <taxon>lamiids</taxon>
        <taxon>Lamiales</taxon>
        <taxon>Orobanchaceae</taxon>
        <taxon>Rehmannieae</taxon>
        <taxon>Rehmannia</taxon>
    </lineage>
</organism>
<dbReference type="Gene3D" id="3.40.50.300">
    <property type="entry name" value="P-loop containing nucleotide triphosphate hydrolases"/>
    <property type="match status" value="1"/>
</dbReference>
<dbReference type="InterPro" id="IPR036388">
    <property type="entry name" value="WH-like_DNA-bd_sf"/>
</dbReference>
<reference evidence="11 12" key="1">
    <citation type="journal article" date="2021" name="Comput. Struct. Biotechnol. J.">
        <title>De novo genome assembly of the potent medicinal plant Rehmannia glutinosa using nanopore technology.</title>
        <authorList>
            <person name="Ma L."/>
            <person name="Dong C."/>
            <person name="Song C."/>
            <person name="Wang X."/>
            <person name="Zheng X."/>
            <person name="Niu Y."/>
            <person name="Chen S."/>
            <person name="Feng W."/>
        </authorList>
    </citation>
    <scope>NUCLEOTIDE SEQUENCE [LARGE SCALE GENOMIC DNA]</scope>
    <source>
        <strain evidence="11">DH-2019</strain>
    </source>
</reference>
<dbReference type="InterPro" id="IPR058922">
    <property type="entry name" value="WHD_DRP"/>
</dbReference>
<accession>A0ABR0W2H8</accession>
<keyword evidence="6" id="KW-0067">ATP-binding</keyword>
<evidence type="ECO:0000259" key="8">
    <source>
        <dbReference type="Pfam" id="PF18052"/>
    </source>
</evidence>
<dbReference type="InterPro" id="IPR041118">
    <property type="entry name" value="Rx_N"/>
</dbReference>
<feature type="domain" description="NB-ARC" evidence="7">
    <location>
        <begin position="186"/>
        <end position="362"/>
    </location>
</feature>
<dbReference type="InterPro" id="IPR027417">
    <property type="entry name" value="P-loop_NTPase"/>
</dbReference>
<evidence type="ECO:0000256" key="3">
    <source>
        <dbReference type="ARBA" id="ARBA00022737"/>
    </source>
</evidence>
<dbReference type="EMBL" id="JABTTQ020000233">
    <property type="protein sequence ID" value="KAK6140851.1"/>
    <property type="molecule type" value="Genomic_DNA"/>
</dbReference>
<dbReference type="PROSITE" id="PS51450">
    <property type="entry name" value="LRR"/>
    <property type="match status" value="1"/>
</dbReference>
<keyword evidence="5" id="KW-0611">Plant defense</keyword>
<sequence length="947" mass="109396">MVDATVSMVLKRLAPMIEKTVREEVCLLINSTDEASKLSSKLQKIQQVLRDAERKGVTDPKVRSWLNKLQDISYEIDDVLDEWDWQNIKLKMDELEDGSETSSSSDPWEKVSSFLQSVCLCFRQVVERRGISLNIKQLNERLDLIGQQNEDEFKFIPNLSHDSQEFRRISTTSFVDVSEVRGRDRDKEALMSKLLSESSIQIEDGLQIISIVGAGGVGKTTLAQLLFNDDRIKDNFPVKIWVCVSHPFDEIKIAKAIMEALNMDTRNLSQFETLLQRIAKDISGNKFLLVLDDVWTKDDTMWKPLKVSLNNGSPGSKILVTTRNTKVARVMGSTPMQTHSLTQLSDSDCWSVLSQIAFHERTECECDILRETGLEIVKKCNGLPLAAKAIGSLLRFKSSLEEWRNVLESEMWELEEARTGIFPFLAMSYDELHPVAKRCFSYCAIFPKDIYINVDDLVRMWWAQGFLSSVGSSHDVELKGKEIFYDLAMRSFFQEFVEVGFKNNIMWCKMHDIVHDFAQFLTENECLIVKKVDVWDKLAYVQNAHHLNLLVDKAESDANLIPVSVYHEKCRRFLSRDYAIPANSLGRLKSFRVLILRYCDWKVIPRELGNLIHLRYLDLSDNFIEELPETICDLYNLQTLILIGCDDLLKFPQGIHKLRNLRHLLISWTKLEFPQGMEELTNLMTLNYMFASRKNLVLLKNLNQLRDLCLDVEHLAEADDVVAAEKADLKSKNFIRELRLFCEREPRSQVIEALQPHPNLQILEYKAAFYIPKWITTLTNLRLLTIGSGPGLDGYYLPNESSSLTALRNLPVLEDLRLCYIHGMERLSLEFVGIDSTSTTRPTELYAFPRLKILRFSWWKDWKEWEGISEEEENNINISIFPCLQLLGFYDCPKLKTLPHRLLRKASSLQHVTMQKCDNLCIRYRDLDGVSASWYTSHIPVSYFRQV</sequence>
<evidence type="ECO:0000256" key="1">
    <source>
        <dbReference type="ARBA" id="ARBA00008894"/>
    </source>
</evidence>
<evidence type="ECO:0000259" key="9">
    <source>
        <dbReference type="Pfam" id="PF23559"/>
    </source>
</evidence>
<evidence type="ECO:0000256" key="4">
    <source>
        <dbReference type="ARBA" id="ARBA00022741"/>
    </source>
</evidence>
<dbReference type="Pfam" id="PF23559">
    <property type="entry name" value="WHD_DRP"/>
    <property type="match status" value="1"/>
</dbReference>
<protein>
    <submittedName>
        <fullName evidence="11">Uncharacterized protein</fullName>
    </submittedName>
</protein>
<feature type="domain" description="Disease resistance protein winged helix" evidence="9">
    <location>
        <begin position="445"/>
        <end position="518"/>
    </location>
</feature>
<evidence type="ECO:0000259" key="10">
    <source>
        <dbReference type="Pfam" id="PF23598"/>
    </source>
</evidence>
<dbReference type="PANTHER" id="PTHR36766:SF45">
    <property type="entry name" value="NB-ARC DOMAIN-CONTAINING PROTEIN"/>
    <property type="match status" value="1"/>
</dbReference>
<evidence type="ECO:0000256" key="6">
    <source>
        <dbReference type="ARBA" id="ARBA00022840"/>
    </source>
</evidence>
<keyword evidence="2" id="KW-0433">Leucine-rich repeat</keyword>
<evidence type="ECO:0000259" key="7">
    <source>
        <dbReference type="Pfam" id="PF00931"/>
    </source>
</evidence>
<dbReference type="InterPro" id="IPR055414">
    <property type="entry name" value="LRR_R13L4/SHOC2-like"/>
</dbReference>
<feature type="domain" description="Disease resistance R13L4/SHOC-2-like LRR" evidence="10">
    <location>
        <begin position="583"/>
        <end position="824"/>
    </location>
</feature>
<dbReference type="Pfam" id="PF23598">
    <property type="entry name" value="LRR_14"/>
    <property type="match status" value="1"/>
</dbReference>
<dbReference type="Proteomes" id="UP001318860">
    <property type="component" value="Unassembled WGS sequence"/>
</dbReference>
<evidence type="ECO:0000256" key="2">
    <source>
        <dbReference type="ARBA" id="ARBA00022614"/>
    </source>
</evidence>
<dbReference type="PANTHER" id="PTHR36766">
    <property type="entry name" value="PLANT BROAD-SPECTRUM MILDEW RESISTANCE PROTEIN RPW8"/>
    <property type="match status" value="1"/>
</dbReference>
<evidence type="ECO:0000256" key="5">
    <source>
        <dbReference type="ARBA" id="ARBA00022821"/>
    </source>
</evidence>
<dbReference type="InterPro" id="IPR001611">
    <property type="entry name" value="Leu-rich_rpt"/>
</dbReference>
<dbReference type="SUPFAM" id="SSF52540">
    <property type="entry name" value="P-loop containing nucleoside triphosphate hydrolases"/>
    <property type="match status" value="1"/>
</dbReference>
<keyword evidence="12" id="KW-1185">Reference proteome</keyword>
<dbReference type="InterPro" id="IPR042197">
    <property type="entry name" value="Apaf_helical"/>
</dbReference>
<keyword evidence="4" id="KW-0547">Nucleotide-binding</keyword>
<dbReference type="Gene3D" id="1.10.8.430">
    <property type="entry name" value="Helical domain of apoptotic protease-activating factors"/>
    <property type="match status" value="1"/>
</dbReference>
<dbReference type="SUPFAM" id="SSF52058">
    <property type="entry name" value="L domain-like"/>
    <property type="match status" value="1"/>
</dbReference>
<dbReference type="Gene3D" id="1.20.5.4130">
    <property type="match status" value="1"/>
</dbReference>
<dbReference type="PRINTS" id="PR00364">
    <property type="entry name" value="DISEASERSIST"/>
</dbReference>
<gene>
    <name evidence="11" type="ORF">DH2020_025383</name>
</gene>
<dbReference type="Pfam" id="PF00931">
    <property type="entry name" value="NB-ARC"/>
    <property type="match status" value="1"/>
</dbReference>
<name>A0ABR0W2H8_REHGL</name>
<dbReference type="InterPro" id="IPR032675">
    <property type="entry name" value="LRR_dom_sf"/>
</dbReference>
<proteinExistence type="inferred from homology"/>
<dbReference type="Gene3D" id="3.80.10.10">
    <property type="entry name" value="Ribonuclease Inhibitor"/>
    <property type="match status" value="1"/>
</dbReference>